<dbReference type="Pfam" id="PF00622">
    <property type="entry name" value="SPRY"/>
    <property type="match status" value="1"/>
</dbReference>
<name>A0A401STG1_CHIPU</name>
<dbReference type="InterPro" id="IPR013320">
    <property type="entry name" value="ConA-like_dom_sf"/>
</dbReference>
<dbReference type="InterPro" id="IPR043136">
    <property type="entry name" value="B30.2/SPRY_sf"/>
</dbReference>
<keyword evidence="4 6" id="KW-0175">Coiled coil</keyword>
<dbReference type="CDD" id="cd16594">
    <property type="entry name" value="RING-HC_TRIM7-like_C-IV"/>
    <property type="match status" value="1"/>
</dbReference>
<dbReference type="PROSITE" id="PS50188">
    <property type="entry name" value="B302_SPRY"/>
    <property type="match status" value="1"/>
</dbReference>
<dbReference type="SMART" id="SM00184">
    <property type="entry name" value="RING"/>
    <property type="match status" value="1"/>
</dbReference>
<evidence type="ECO:0000313" key="10">
    <source>
        <dbReference type="EMBL" id="GCC33690.1"/>
    </source>
</evidence>
<evidence type="ECO:0000256" key="6">
    <source>
        <dbReference type="SAM" id="Coils"/>
    </source>
</evidence>
<dbReference type="SMART" id="SM00449">
    <property type="entry name" value="SPRY"/>
    <property type="match status" value="1"/>
</dbReference>
<dbReference type="Gene3D" id="2.60.120.920">
    <property type="match status" value="1"/>
</dbReference>
<dbReference type="OMA" id="ILQCWEK"/>
<dbReference type="Proteomes" id="UP000287033">
    <property type="component" value="Unassembled WGS sequence"/>
</dbReference>
<organism evidence="10 11">
    <name type="scientific">Chiloscyllium punctatum</name>
    <name type="common">Brownbanded bambooshark</name>
    <name type="synonym">Hemiscyllium punctatum</name>
    <dbReference type="NCBI Taxonomy" id="137246"/>
    <lineage>
        <taxon>Eukaryota</taxon>
        <taxon>Metazoa</taxon>
        <taxon>Chordata</taxon>
        <taxon>Craniata</taxon>
        <taxon>Vertebrata</taxon>
        <taxon>Chondrichthyes</taxon>
        <taxon>Elasmobranchii</taxon>
        <taxon>Galeomorphii</taxon>
        <taxon>Galeoidea</taxon>
        <taxon>Orectolobiformes</taxon>
        <taxon>Hemiscylliidae</taxon>
        <taxon>Chiloscyllium</taxon>
    </lineage>
</organism>
<evidence type="ECO:0000259" key="9">
    <source>
        <dbReference type="PROSITE" id="PS50188"/>
    </source>
</evidence>
<dbReference type="InterPro" id="IPR003879">
    <property type="entry name" value="Butyrophylin_SPRY"/>
</dbReference>
<dbReference type="SUPFAM" id="SSF57845">
    <property type="entry name" value="B-box zinc-binding domain"/>
    <property type="match status" value="1"/>
</dbReference>
<dbReference type="SMART" id="SM00502">
    <property type="entry name" value="BBC"/>
    <property type="match status" value="1"/>
</dbReference>
<feature type="coiled-coil region" evidence="6">
    <location>
        <begin position="215"/>
        <end position="242"/>
    </location>
</feature>
<dbReference type="CDD" id="cd13733">
    <property type="entry name" value="SPRY_PRY_C-I_1"/>
    <property type="match status" value="1"/>
</dbReference>
<evidence type="ECO:0000313" key="11">
    <source>
        <dbReference type="Proteomes" id="UP000287033"/>
    </source>
</evidence>
<evidence type="ECO:0000259" key="7">
    <source>
        <dbReference type="PROSITE" id="PS50089"/>
    </source>
</evidence>
<dbReference type="SMART" id="SM00504">
    <property type="entry name" value="Ubox"/>
    <property type="match status" value="1"/>
</dbReference>
<feature type="domain" description="RING-type" evidence="7">
    <location>
        <begin position="16"/>
        <end position="55"/>
    </location>
</feature>
<dbReference type="PRINTS" id="PR01407">
    <property type="entry name" value="BUTYPHLNCDUF"/>
</dbReference>
<dbReference type="InterPro" id="IPR001841">
    <property type="entry name" value="Znf_RING"/>
</dbReference>
<sequence>MASGSSSLSLGDELNCPICLDIFVDPVMLECGHDFCRQCILQCWEKEKKAFCPECGEVFREKNLKANRALGVLSNKIRSLNIKQTVETSKVFNPFCDEHQEELKLFCETDKKLICVMCLDRRDGRSHKSHNFMLINEAVEIYKEKMRANLQALNQKKTSIQNVLLKQQQSISEIQEQSNILQKHISSEFTKLRTVLEEKERALAKELGDQEEDILKKMESNLRDIQEHLNETDEKLSSVQSQLNQQDAFSLLKEPDFRLKIAALFCTLKFGAISMTSERSMRLSPAALTLDPSTAHPQLVLSEDRTSVKLMEKARAVTEPAEGIDRELSVLGSVGFTSGRHYWEVNVGNKTAWDLGIVKDTFRKRGSRSAQDAGYWIFGMKNGSEYWASTANPTRVSINAKPKKVGVYLDYEGGQLSFYNAANMATLFTFTDSFSGKMYPYFSPGSNDDRKNSDPLTINQIRNL</sequence>
<proteinExistence type="predicted"/>
<feature type="domain" description="B30.2/SPRY" evidence="9">
    <location>
        <begin position="268"/>
        <end position="463"/>
    </location>
</feature>
<dbReference type="PROSITE" id="PS50089">
    <property type="entry name" value="ZF_RING_2"/>
    <property type="match status" value="1"/>
</dbReference>
<dbReference type="GO" id="GO:0008270">
    <property type="term" value="F:zinc ion binding"/>
    <property type="evidence" value="ECO:0007669"/>
    <property type="project" value="UniProtKB-KW"/>
</dbReference>
<dbReference type="InterPro" id="IPR003877">
    <property type="entry name" value="SPRY_dom"/>
</dbReference>
<keyword evidence="2 5" id="KW-0863">Zinc-finger</keyword>
<dbReference type="Gene3D" id="3.30.160.60">
    <property type="entry name" value="Classic Zinc Finger"/>
    <property type="match status" value="1"/>
</dbReference>
<dbReference type="GO" id="GO:0016567">
    <property type="term" value="P:protein ubiquitination"/>
    <property type="evidence" value="ECO:0007669"/>
    <property type="project" value="InterPro"/>
</dbReference>
<evidence type="ECO:0000256" key="5">
    <source>
        <dbReference type="PROSITE-ProRule" id="PRU00024"/>
    </source>
</evidence>
<comment type="caution">
    <text evidence="10">The sequence shown here is derived from an EMBL/GenBank/DDBJ whole genome shotgun (WGS) entry which is preliminary data.</text>
</comment>
<gene>
    <name evidence="10" type="ORF">chiPu_0012160</name>
</gene>
<evidence type="ECO:0000256" key="4">
    <source>
        <dbReference type="ARBA" id="ARBA00023054"/>
    </source>
</evidence>
<dbReference type="STRING" id="137246.A0A401STG1"/>
<protein>
    <submittedName>
        <fullName evidence="10">Uncharacterized protein</fullName>
    </submittedName>
</protein>
<dbReference type="PROSITE" id="PS50119">
    <property type="entry name" value="ZF_BBOX"/>
    <property type="match status" value="1"/>
</dbReference>
<dbReference type="AlphaFoldDB" id="A0A401STG1"/>
<dbReference type="InterPro" id="IPR003613">
    <property type="entry name" value="Ubox_domain"/>
</dbReference>
<dbReference type="InterPro" id="IPR013083">
    <property type="entry name" value="Znf_RING/FYVE/PHD"/>
</dbReference>
<evidence type="ECO:0000259" key="8">
    <source>
        <dbReference type="PROSITE" id="PS50119"/>
    </source>
</evidence>
<dbReference type="InterPro" id="IPR001870">
    <property type="entry name" value="B30.2/SPRY"/>
</dbReference>
<dbReference type="CDD" id="cd19800">
    <property type="entry name" value="Bbox2_xNF7-like"/>
    <property type="match status" value="1"/>
</dbReference>
<accession>A0A401STG1</accession>
<keyword evidence="11" id="KW-1185">Reference proteome</keyword>
<dbReference type="SMART" id="SM00336">
    <property type="entry name" value="BBOX"/>
    <property type="match status" value="1"/>
</dbReference>
<keyword evidence="3" id="KW-0862">Zinc</keyword>
<dbReference type="EMBL" id="BEZZ01000537">
    <property type="protein sequence ID" value="GCC33690.1"/>
    <property type="molecule type" value="Genomic_DNA"/>
</dbReference>
<dbReference type="Pfam" id="PF13765">
    <property type="entry name" value="PRY"/>
    <property type="match status" value="1"/>
</dbReference>
<dbReference type="GO" id="GO:0004842">
    <property type="term" value="F:ubiquitin-protein transferase activity"/>
    <property type="evidence" value="ECO:0007669"/>
    <property type="project" value="InterPro"/>
</dbReference>
<dbReference type="InterPro" id="IPR006574">
    <property type="entry name" value="PRY"/>
</dbReference>
<evidence type="ECO:0000256" key="1">
    <source>
        <dbReference type="ARBA" id="ARBA00022723"/>
    </source>
</evidence>
<reference evidence="10 11" key="1">
    <citation type="journal article" date="2018" name="Nat. Ecol. Evol.">
        <title>Shark genomes provide insights into elasmobranch evolution and the origin of vertebrates.</title>
        <authorList>
            <person name="Hara Y"/>
            <person name="Yamaguchi K"/>
            <person name="Onimaru K"/>
            <person name="Kadota M"/>
            <person name="Koyanagi M"/>
            <person name="Keeley SD"/>
            <person name="Tatsumi K"/>
            <person name="Tanaka K"/>
            <person name="Motone F"/>
            <person name="Kageyama Y"/>
            <person name="Nozu R"/>
            <person name="Adachi N"/>
            <person name="Nishimura O"/>
            <person name="Nakagawa R"/>
            <person name="Tanegashima C"/>
            <person name="Kiyatake I"/>
            <person name="Matsumoto R"/>
            <person name="Murakumo K"/>
            <person name="Nishida K"/>
            <person name="Terakita A"/>
            <person name="Kuratani S"/>
            <person name="Sato K"/>
            <person name="Hyodo S Kuraku.S."/>
        </authorList>
    </citation>
    <scope>NUCLEOTIDE SEQUENCE [LARGE SCALE GENOMIC DNA]</scope>
</reference>
<dbReference type="SUPFAM" id="SSF49899">
    <property type="entry name" value="Concanavalin A-like lectins/glucanases"/>
    <property type="match status" value="1"/>
</dbReference>
<dbReference type="SMART" id="SM00589">
    <property type="entry name" value="PRY"/>
    <property type="match status" value="1"/>
</dbReference>
<dbReference type="FunFam" id="2.60.120.920:FF:000004">
    <property type="entry name" value="Butyrophilin subfamily 1 member A1"/>
    <property type="match status" value="1"/>
</dbReference>
<dbReference type="InterPro" id="IPR050143">
    <property type="entry name" value="TRIM/RBCC"/>
</dbReference>
<dbReference type="SUPFAM" id="SSF57850">
    <property type="entry name" value="RING/U-box"/>
    <property type="match status" value="1"/>
</dbReference>
<evidence type="ECO:0000256" key="2">
    <source>
        <dbReference type="ARBA" id="ARBA00022771"/>
    </source>
</evidence>
<keyword evidence="1" id="KW-0479">Metal-binding</keyword>
<dbReference type="Pfam" id="PF15227">
    <property type="entry name" value="zf-C3HC4_4"/>
    <property type="match status" value="1"/>
</dbReference>
<dbReference type="OrthoDB" id="128536at2759"/>
<feature type="coiled-coil region" evidence="6">
    <location>
        <begin position="136"/>
        <end position="163"/>
    </location>
</feature>
<evidence type="ECO:0000256" key="3">
    <source>
        <dbReference type="ARBA" id="ARBA00022833"/>
    </source>
</evidence>
<dbReference type="InterPro" id="IPR017907">
    <property type="entry name" value="Znf_RING_CS"/>
</dbReference>
<dbReference type="Pfam" id="PF00643">
    <property type="entry name" value="zf-B_box"/>
    <property type="match status" value="1"/>
</dbReference>
<feature type="domain" description="B box-type" evidence="8">
    <location>
        <begin position="95"/>
        <end position="135"/>
    </location>
</feature>
<dbReference type="Gene3D" id="3.30.40.10">
    <property type="entry name" value="Zinc/RING finger domain, C3HC4 (zinc finger)"/>
    <property type="match status" value="1"/>
</dbReference>
<dbReference type="InterPro" id="IPR000315">
    <property type="entry name" value="Znf_B-box"/>
</dbReference>
<dbReference type="PANTHER" id="PTHR24103">
    <property type="entry name" value="E3 UBIQUITIN-PROTEIN LIGASE TRIM"/>
    <property type="match status" value="1"/>
</dbReference>
<dbReference type="PROSITE" id="PS00518">
    <property type="entry name" value="ZF_RING_1"/>
    <property type="match status" value="1"/>
</dbReference>
<dbReference type="InterPro" id="IPR003649">
    <property type="entry name" value="Bbox_C"/>
</dbReference>